<dbReference type="KEGG" id="spsw:Sps_00938"/>
<name>A0A1S6HKS5_9GAMM</name>
<accession>A0A1S6HKS5</accession>
<feature type="transmembrane region" description="Helical" evidence="1">
    <location>
        <begin position="38"/>
        <end position="59"/>
    </location>
</feature>
<feature type="transmembrane region" description="Helical" evidence="1">
    <location>
        <begin position="281"/>
        <end position="300"/>
    </location>
</feature>
<evidence type="ECO:0000259" key="2">
    <source>
        <dbReference type="Pfam" id="PF05707"/>
    </source>
</evidence>
<dbReference type="InterPro" id="IPR008900">
    <property type="entry name" value="Zot_N"/>
</dbReference>
<dbReference type="Proteomes" id="UP000189545">
    <property type="component" value="Chromosome"/>
</dbReference>
<organism evidence="3 4">
    <name type="scientific">Shewanella psychrophila</name>
    <dbReference type="NCBI Taxonomy" id="225848"/>
    <lineage>
        <taxon>Bacteria</taxon>
        <taxon>Pseudomonadati</taxon>
        <taxon>Pseudomonadota</taxon>
        <taxon>Gammaproteobacteria</taxon>
        <taxon>Alteromonadales</taxon>
        <taxon>Shewanellaceae</taxon>
        <taxon>Shewanella</taxon>
    </lineage>
</organism>
<keyword evidence="1" id="KW-0472">Membrane</keyword>
<keyword evidence="1" id="KW-1133">Transmembrane helix</keyword>
<evidence type="ECO:0000256" key="1">
    <source>
        <dbReference type="SAM" id="Phobius"/>
    </source>
</evidence>
<dbReference type="OrthoDB" id="8809170at2"/>
<reference evidence="3 4" key="1">
    <citation type="submission" date="2016-03" db="EMBL/GenBank/DDBJ databases">
        <title>Complete genome sequence of Shewanella psychrophila WP2, a deep sea bacterium isolated from west Pacific sediment.</title>
        <authorList>
            <person name="Xu G."/>
            <person name="Jian H."/>
        </authorList>
    </citation>
    <scope>NUCLEOTIDE SEQUENCE [LARGE SCALE GENOMIC DNA]</scope>
    <source>
        <strain evidence="3 4">WP2</strain>
    </source>
</reference>
<dbReference type="EMBL" id="CP014782">
    <property type="protein sequence ID" value="AQS36127.1"/>
    <property type="molecule type" value="Genomic_DNA"/>
</dbReference>
<gene>
    <name evidence="3" type="ORF">Sps_00938</name>
</gene>
<feature type="domain" description="Zona occludens toxin N-terminal" evidence="2">
    <location>
        <begin position="138"/>
        <end position="268"/>
    </location>
</feature>
<dbReference type="Gene3D" id="3.40.50.300">
    <property type="entry name" value="P-loop containing nucleotide triphosphate hydrolases"/>
    <property type="match status" value="1"/>
</dbReference>
<proteinExistence type="predicted"/>
<dbReference type="RefSeq" id="WP_077751458.1">
    <property type="nucleotide sequence ID" value="NZ_CP014782.1"/>
</dbReference>
<dbReference type="STRING" id="225848.Sps_00938"/>
<evidence type="ECO:0000313" key="4">
    <source>
        <dbReference type="Proteomes" id="UP000189545"/>
    </source>
</evidence>
<dbReference type="AlphaFoldDB" id="A0A1S6HKS5"/>
<protein>
    <submittedName>
        <fullName evidence="3">Zonula occludens toxin</fullName>
    </submittedName>
</protein>
<keyword evidence="4" id="KW-1185">Reference proteome</keyword>
<dbReference type="InterPro" id="IPR027417">
    <property type="entry name" value="P-loop_NTPase"/>
</dbReference>
<sequence>MLFLITGKGGASKSLNTVAAMVRSNSGDRPNYYTNVKLFMLDYDVASSFSGWFYGFYLYNLKDKRGKAKLLKIMKRIHNDEELVTLADVPWLESYYEAHDPLDTWLFWVFKLYSKTQLKVVKEFIENMPSDYLTFEQLKQFNLHFTHFEDARKWYELPKTSVIFIDECQHFFPPRQTGSSVPKHIAEFSTHRHRGYDIHLVTQDRMFLDNNVRKLANRHIHYHNPFGGKRVTRYTHSEQFDSTNYFDLQKTEKSFIKRPSNFYGSYFSAELHTHKFKMPKMAFVGVALVAFLIFTCYLLYGTLFKERGTVEGEVATSDTSKASKTSIAVQKITYKDSLVPSEQAALVSFVSTLTTDVYIDGSIATYDVYGAVKYDYSFSNKVTEDIFSPSAVGFTVKQFGSCLVKLTLYDYTTFVTCDPFYRIEPVSDDSANNGDFFVSD</sequence>
<keyword evidence="1" id="KW-0812">Transmembrane</keyword>
<evidence type="ECO:0000313" key="3">
    <source>
        <dbReference type="EMBL" id="AQS36127.1"/>
    </source>
</evidence>
<dbReference type="Pfam" id="PF05707">
    <property type="entry name" value="Zot"/>
    <property type="match status" value="1"/>
</dbReference>